<dbReference type="EMBL" id="ML211173">
    <property type="protein sequence ID" value="TFK86996.1"/>
    <property type="molecule type" value="Genomic_DNA"/>
</dbReference>
<dbReference type="Proteomes" id="UP000308197">
    <property type="component" value="Unassembled WGS sequence"/>
</dbReference>
<feature type="non-terminal residue" evidence="1">
    <location>
        <position position="1"/>
    </location>
</feature>
<sequence length="319" mass="35572">FSATGNRAIAPTLWPGGLGRSETCGIDLQVRDDWRYIPETLDDMCEWAAVGCDDVDDPTFERDRRYLLYHPSVVPTEYLGVDCRVTVVLQGFLGAFQLSTLGNWKGREKDAARAVQYLVLESGGCTEAFQAQTRALENLKRFICMKVGSSANDREYGGDSIYLERLVFTKVRAVSDRASFIELDDRTDPRRNARKIAHRWGINHVVQTGARRANGENTSIALEALRVGDFVEVSVSADITAVRRGGRGGGGGGTVVRFGMHEVVRLWTAEEAQVWVVGMRMCANAHRDCIHRRVGLVPTARRRDAQRKKSWLRCHQGSA</sequence>
<keyword evidence="2" id="KW-1185">Reference proteome</keyword>
<dbReference type="InParanoid" id="A0A5C3PBH3"/>
<dbReference type="AlphaFoldDB" id="A0A5C3PBH3"/>
<evidence type="ECO:0000313" key="1">
    <source>
        <dbReference type="EMBL" id="TFK86996.1"/>
    </source>
</evidence>
<organism evidence="1 2">
    <name type="scientific">Polyporus arcularius HHB13444</name>
    <dbReference type="NCBI Taxonomy" id="1314778"/>
    <lineage>
        <taxon>Eukaryota</taxon>
        <taxon>Fungi</taxon>
        <taxon>Dikarya</taxon>
        <taxon>Basidiomycota</taxon>
        <taxon>Agaricomycotina</taxon>
        <taxon>Agaricomycetes</taxon>
        <taxon>Polyporales</taxon>
        <taxon>Polyporaceae</taxon>
        <taxon>Polyporus</taxon>
    </lineage>
</organism>
<gene>
    <name evidence="1" type="ORF">K466DRAFT_491687</name>
</gene>
<evidence type="ECO:0000313" key="2">
    <source>
        <dbReference type="Proteomes" id="UP000308197"/>
    </source>
</evidence>
<proteinExistence type="predicted"/>
<reference evidence="1 2" key="1">
    <citation type="journal article" date="2019" name="Nat. Ecol. Evol.">
        <title>Megaphylogeny resolves global patterns of mushroom evolution.</title>
        <authorList>
            <person name="Varga T."/>
            <person name="Krizsan K."/>
            <person name="Foldi C."/>
            <person name="Dima B."/>
            <person name="Sanchez-Garcia M."/>
            <person name="Sanchez-Ramirez S."/>
            <person name="Szollosi G.J."/>
            <person name="Szarkandi J.G."/>
            <person name="Papp V."/>
            <person name="Albert L."/>
            <person name="Andreopoulos W."/>
            <person name="Angelini C."/>
            <person name="Antonin V."/>
            <person name="Barry K.W."/>
            <person name="Bougher N.L."/>
            <person name="Buchanan P."/>
            <person name="Buyck B."/>
            <person name="Bense V."/>
            <person name="Catcheside P."/>
            <person name="Chovatia M."/>
            <person name="Cooper J."/>
            <person name="Damon W."/>
            <person name="Desjardin D."/>
            <person name="Finy P."/>
            <person name="Geml J."/>
            <person name="Haridas S."/>
            <person name="Hughes K."/>
            <person name="Justo A."/>
            <person name="Karasinski D."/>
            <person name="Kautmanova I."/>
            <person name="Kiss B."/>
            <person name="Kocsube S."/>
            <person name="Kotiranta H."/>
            <person name="LaButti K.M."/>
            <person name="Lechner B.E."/>
            <person name="Liimatainen K."/>
            <person name="Lipzen A."/>
            <person name="Lukacs Z."/>
            <person name="Mihaltcheva S."/>
            <person name="Morgado L.N."/>
            <person name="Niskanen T."/>
            <person name="Noordeloos M.E."/>
            <person name="Ohm R.A."/>
            <person name="Ortiz-Santana B."/>
            <person name="Ovrebo C."/>
            <person name="Racz N."/>
            <person name="Riley R."/>
            <person name="Savchenko A."/>
            <person name="Shiryaev A."/>
            <person name="Soop K."/>
            <person name="Spirin V."/>
            <person name="Szebenyi C."/>
            <person name="Tomsovsky M."/>
            <person name="Tulloss R.E."/>
            <person name="Uehling J."/>
            <person name="Grigoriev I.V."/>
            <person name="Vagvolgyi C."/>
            <person name="Papp T."/>
            <person name="Martin F.M."/>
            <person name="Miettinen O."/>
            <person name="Hibbett D.S."/>
            <person name="Nagy L.G."/>
        </authorList>
    </citation>
    <scope>NUCLEOTIDE SEQUENCE [LARGE SCALE GENOMIC DNA]</scope>
    <source>
        <strain evidence="1 2">HHB13444</strain>
    </source>
</reference>
<accession>A0A5C3PBH3</accession>
<protein>
    <submittedName>
        <fullName evidence="1">Uncharacterized protein</fullName>
    </submittedName>
</protein>
<name>A0A5C3PBH3_9APHY</name>